<dbReference type="RefSeq" id="WP_181751061.1">
    <property type="nucleotide sequence ID" value="NZ_JACEIQ010000004.1"/>
</dbReference>
<accession>A0A7W1WPR0</accession>
<organism evidence="1 2">
    <name type="scientific">Paenactinomyces guangxiensis</name>
    <dbReference type="NCBI Taxonomy" id="1490290"/>
    <lineage>
        <taxon>Bacteria</taxon>
        <taxon>Bacillati</taxon>
        <taxon>Bacillota</taxon>
        <taxon>Bacilli</taxon>
        <taxon>Bacillales</taxon>
        <taxon>Thermoactinomycetaceae</taxon>
        <taxon>Paenactinomyces</taxon>
    </lineage>
</organism>
<name>A0A7W1WPR0_9BACL</name>
<evidence type="ECO:0000313" key="2">
    <source>
        <dbReference type="Proteomes" id="UP000535491"/>
    </source>
</evidence>
<dbReference type="EMBL" id="JACEIQ010000004">
    <property type="protein sequence ID" value="MBA4493812.1"/>
    <property type="molecule type" value="Genomic_DNA"/>
</dbReference>
<reference evidence="1 2" key="1">
    <citation type="submission" date="2020-07" db="EMBL/GenBank/DDBJ databases">
        <authorList>
            <person name="Feng H."/>
        </authorList>
    </citation>
    <scope>NUCLEOTIDE SEQUENCE [LARGE SCALE GENOMIC DNA]</scope>
    <source>
        <strain evidence="2">s-10</strain>
    </source>
</reference>
<evidence type="ECO:0000313" key="1">
    <source>
        <dbReference type="EMBL" id="MBA4493812.1"/>
    </source>
</evidence>
<sequence>MEKKKSLTQSELTGQVVYVMAKLGYSRLQIEEVFRELRHAFNVTCKSYVFDASLTAGRVDRKNLLPTIDTQKKNPNKGTP</sequence>
<protein>
    <submittedName>
        <fullName evidence="1">Uncharacterized protein</fullName>
    </submittedName>
</protein>
<dbReference type="Proteomes" id="UP000535491">
    <property type="component" value="Unassembled WGS sequence"/>
</dbReference>
<keyword evidence="2" id="KW-1185">Reference proteome</keyword>
<proteinExistence type="predicted"/>
<dbReference type="AlphaFoldDB" id="A0A7W1WPR0"/>
<gene>
    <name evidence="1" type="ORF">H1191_05775</name>
</gene>
<comment type="caution">
    <text evidence="1">The sequence shown here is derived from an EMBL/GenBank/DDBJ whole genome shotgun (WGS) entry which is preliminary data.</text>
</comment>